<reference evidence="1" key="2">
    <citation type="submission" date="2023-05" db="EMBL/GenBank/DDBJ databases">
        <authorList>
            <person name="Fouks B."/>
        </authorList>
    </citation>
    <scope>NUCLEOTIDE SEQUENCE</scope>
    <source>
        <strain evidence="1">Stay&amp;Tobe</strain>
        <tissue evidence="1">Testes</tissue>
    </source>
</reference>
<accession>A0AAD8ERR9</accession>
<evidence type="ECO:0000313" key="1">
    <source>
        <dbReference type="EMBL" id="KAJ9599654.1"/>
    </source>
</evidence>
<dbReference type="Proteomes" id="UP001233999">
    <property type="component" value="Unassembled WGS sequence"/>
</dbReference>
<reference evidence="1" key="1">
    <citation type="journal article" date="2023" name="IScience">
        <title>Live-bearing cockroach genome reveals convergent evolutionary mechanisms linked to viviparity in insects and beyond.</title>
        <authorList>
            <person name="Fouks B."/>
            <person name="Harrison M.C."/>
            <person name="Mikhailova A.A."/>
            <person name="Marchal E."/>
            <person name="English S."/>
            <person name="Carruthers M."/>
            <person name="Jennings E.C."/>
            <person name="Chiamaka E.L."/>
            <person name="Frigard R.A."/>
            <person name="Pippel M."/>
            <person name="Attardo G.M."/>
            <person name="Benoit J.B."/>
            <person name="Bornberg-Bauer E."/>
            <person name="Tobe S.S."/>
        </authorList>
    </citation>
    <scope>NUCLEOTIDE SEQUENCE</scope>
    <source>
        <strain evidence="1">Stay&amp;Tobe</strain>
    </source>
</reference>
<sequence length="85" mass="9572">IITSHLFFSLSSSLTNSLSLILQALKLVSCNVHNTLPTMWEPTNTICFTIFFTIPWSPKIFFKIIIATPAAKVYVNTKQMTSFTT</sequence>
<dbReference type="AlphaFoldDB" id="A0AAD8ERR9"/>
<evidence type="ECO:0000313" key="2">
    <source>
        <dbReference type="Proteomes" id="UP001233999"/>
    </source>
</evidence>
<feature type="non-terminal residue" evidence="1">
    <location>
        <position position="1"/>
    </location>
</feature>
<organism evidence="1 2">
    <name type="scientific">Diploptera punctata</name>
    <name type="common">Pacific beetle cockroach</name>
    <dbReference type="NCBI Taxonomy" id="6984"/>
    <lineage>
        <taxon>Eukaryota</taxon>
        <taxon>Metazoa</taxon>
        <taxon>Ecdysozoa</taxon>
        <taxon>Arthropoda</taxon>
        <taxon>Hexapoda</taxon>
        <taxon>Insecta</taxon>
        <taxon>Pterygota</taxon>
        <taxon>Neoptera</taxon>
        <taxon>Polyneoptera</taxon>
        <taxon>Dictyoptera</taxon>
        <taxon>Blattodea</taxon>
        <taxon>Blaberoidea</taxon>
        <taxon>Blaberidae</taxon>
        <taxon>Diplopterinae</taxon>
        <taxon>Diploptera</taxon>
    </lineage>
</organism>
<gene>
    <name evidence="1" type="ORF">L9F63_026498</name>
</gene>
<feature type="non-terminal residue" evidence="1">
    <location>
        <position position="85"/>
    </location>
</feature>
<proteinExistence type="predicted"/>
<keyword evidence="2" id="KW-1185">Reference proteome</keyword>
<protein>
    <submittedName>
        <fullName evidence="1">Uncharacterized protein</fullName>
    </submittedName>
</protein>
<comment type="caution">
    <text evidence="1">The sequence shown here is derived from an EMBL/GenBank/DDBJ whole genome shotgun (WGS) entry which is preliminary data.</text>
</comment>
<dbReference type="EMBL" id="JASPKZ010000732">
    <property type="protein sequence ID" value="KAJ9599654.1"/>
    <property type="molecule type" value="Genomic_DNA"/>
</dbReference>
<name>A0AAD8ERR9_DIPPU</name>